<protein>
    <submittedName>
        <fullName evidence="1">Uncharacterized protein</fullName>
    </submittedName>
</protein>
<sequence>MEMKIWIASFLFGNRRCLSVWESIAHHSPLVIDSLPIVVDPIVDALNARILCQS</sequence>
<reference evidence="1" key="1">
    <citation type="journal article" date="2015" name="Genome Biol. Evol.">
        <title>Organellar Genomes of White Spruce (Picea glauca): Assembly and Annotation.</title>
        <authorList>
            <person name="Jackman S.D."/>
            <person name="Warren R.L."/>
            <person name="Gibb E.A."/>
            <person name="Vandervalk B.P."/>
            <person name="Mohamadi H."/>
            <person name="Chu J."/>
            <person name="Raymond A."/>
            <person name="Pleasance S."/>
            <person name="Coope R."/>
            <person name="Wildung M.R."/>
            <person name="Ritland C.E."/>
            <person name="Bousquet J."/>
            <person name="Jones S.J."/>
            <person name="Bohlmann J."/>
            <person name="Birol I."/>
        </authorList>
    </citation>
    <scope>NUCLEOTIDE SEQUENCE [LARGE SCALE GENOMIC DNA]</scope>
    <source>
        <tissue evidence="1">Flushing bud</tissue>
    </source>
</reference>
<comment type="caution">
    <text evidence="1">The sequence shown here is derived from an EMBL/GenBank/DDBJ whole genome shotgun (WGS) entry which is preliminary data.</text>
</comment>
<accession>A0A101M3V1</accession>
<dbReference type="EMBL" id="LKAM01000001">
    <property type="protein sequence ID" value="KUM50576.1"/>
    <property type="molecule type" value="Genomic_DNA"/>
</dbReference>
<proteinExistence type="predicted"/>
<dbReference type="AlphaFoldDB" id="A0A101M3V1"/>
<name>A0A101M3V1_PICGL</name>
<evidence type="ECO:0000313" key="1">
    <source>
        <dbReference type="EMBL" id="KUM50576.1"/>
    </source>
</evidence>
<keyword evidence="1" id="KW-0496">Mitochondrion</keyword>
<gene>
    <name evidence="1" type="ORF">ABT39_MTgene420</name>
</gene>
<geneLocation type="mitochondrion" evidence="1"/>
<organism evidence="1">
    <name type="scientific">Picea glauca</name>
    <name type="common">White spruce</name>
    <name type="synonym">Pinus glauca</name>
    <dbReference type="NCBI Taxonomy" id="3330"/>
    <lineage>
        <taxon>Eukaryota</taxon>
        <taxon>Viridiplantae</taxon>
        <taxon>Streptophyta</taxon>
        <taxon>Embryophyta</taxon>
        <taxon>Tracheophyta</taxon>
        <taxon>Spermatophyta</taxon>
        <taxon>Pinopsida</taxon>
        <taxon>Pinidae</taxon>
        <taxon>Conifers I</taxon>
        <taxon>Pinales</taxon>
        <taxon>Pinaceae</taxon>
        <taxon>Picea</taxon>
    </lineage>
</organism>